<keyword evidence="8 13" id="KW-0653">Protein transport</keyword>
<keyword evidence="16" id="KW-0969">Cilium</keyword>
<evidence type="ECO:0000256" key="2">
    <source>
        <dbReference type="ARBA" id="ARBA00010690"/>
    </source>
</evidence>
<evidence type="ECO:0000313" key="15">
    <source>
        <dbReference type="EMBL" id="BCV47189.1"/>
    </source>
</evidence>
<keyword evidence="11 13" id="KW-1006">Bacterial flagellum protein export</keyword>
<feature type="transmembrane region" description="Helical" evidence="13">
    <location>
        <begin position="82"/>
        <end position="107"/>
    </location>
</feature>
<dbReference type="GO" id="GO:0044780">
    <property type="term" value="P:bacterial-type flagellum assembly"/>
    <property type="evidence" value="ECO:0007669"/>
    <property type="project" value="InterPro"/>
</dbReference>
<evidence type="ECO:0000256" key="1">
    <source>
        <dbReference type="ARBA" id="ARBA00004651"/>
    </source>
</evidence>
<keyword evidence="16" id="KW-0966">Cell projection</keyword>
<organism evidence="16 17">
    <name type="scientific">Shewanella algae</name>
    <dbReference type="NCBI Taxonomy" id="38313"/>
    <lineage>
        <taxon>Bacteria</taxon>
        <taxon>Pseudomonadati</taxon>
        <taxon>Pseudomonadota</taxon>
        <taxon>Gammaproteobacteria</taxon>
        <taxon>Alteromonadales</taxon>
        <taxon>Shewanellaceae</taxon>
        <taxon>Shewanella</taxon>
    </lineage>
</organism>
<keyword evidence="9 13" id="KW-1133">Transmembrane helix</keyword>
<keyword evidence="10 13" id="KW-0472">Membrane</keyword>
<gene>
    <name evidence="16" type="primary">flhB_3</name>
    <name evidence="13" type="synonym">flhB</name>
    <name evidence="16" type="ORF">NCTC10738_01558</name>
    <name evidence="15" type="ORF">TUM17379_42070</name>
</gene>
<evidence type="ECO:0000256" key="6">
    <source>
        <dbReference type="ARBA" id="ARBA00022692"/>
    </source>
</evidence>
<evidence type="ECO:0000256" key="5">
    <source>
        <dbReference type="ARBA" id="ARBA00022475"/>
    </source>
</evidence>
<reference evidence="15" key="2">
    <citation type="submission" date="2021-05" db="EMBL/GenBank/DDBJ databases">
        <title>Molecular characterization for Shewanella algae harboring chromosomal blaOXA-55-like strains isolated from clinical and environment sample.</title>
        <authorList>
            <person name="Ohama Y."/>
            <person name="Aoki K."/>
            <person name="Harada S."/>
            <person name="Moriya K."/>
            <person name="Ishii Y."/>
            <person name="Tateda K."/>
        </authorList>
    </citation>
    <scope>NUCLEOTIDE SEQUENCE</scope>
    <source>
        <strain evidence="15">TUM17379</strain>
    </source>
</reference>
<dbReference type="Proteomes" id="UP000825078">
    <property type="component" value="Chromosome"/>
</dbReference>
<sequence>MSQSSSQDKTEKASSHKLRKAREKGQTPRSKDLGACVLMIAGSLLLSNSGDWLAQQLMQQTELHMLVSRENLDTPGMMQSHLAAALLGILELLGPLFLMILLLAAIVGGLPGGHVFNLGNAGFKWSRIAPLSGLKRMCGTRSLVELGKSCLKVSLLIGIMLLFLKHDFDHLLYLSQQDLLQGASTGLQLLSDYILYLGLGMLVIALVDVPYQLWQHYKELRMSKQEVKDEHKQMEGKPEIKARIRQLQQQFARSRASVAVPQADVLMVNPSHYAVALKYDPARAEAPFVLCKGRDEVALYMQQIAKQHGVEILRIPPLTRAIFHSTAVEQQIPAALFKAVAHVLNYVLQIQAARAGRKPMPAPLPEFHIPPHLRHD</sequence>
<evidence type="ECO:0000256" key="11">
    <source>
        <dbReference type="ARBA" id="ARBA00023225"/>
    </source>
</evidence>
<keyword evidence="7 13" id="KW-1005">Bacterial flagellum biogenesis</keyword>
<evidence type="ECO:0000256" key="12">
    <source>
        <dbReference type="ARBA" id="ARBA00025078"/>
    </source>
</evidence>
<dbReference type="GO" id="GO:0009306">
    <property type="term" value="P:protein secretion"/>
    <property type="evidence" value="ECO:0007669"/>
    <property type="project" value="InterPro"/>
</dbReference>
<evidence type="ECO:0000313" key="16">
    <source>
        <dbReference type="EMBL" id="SUI60990.1"/>
    </source>
</evidence>
<dbReference type="GO" id="GO:0005886">
    <property type="term" value="C:plasma membrane"/>
    <property type="evidence" value="ECO:0007669"/>
    <property type="project" value="UniProtKB-SubCell"/>
</dbReference>
<comment type="function">
    <text evidence="12 13">Required for formation of the rod structure in the basal body of the flagellar apparatus. Together with FliI and FliH, may constitute the export apparatus of flagellin.</text>
</comment>
<dbReference type="PRINTS" id="PR00950">
    <property type="entry name" value="TYPE3IMSPROT"/>
</dbReference>
<evidence type="ECO:0000256" key="8">
    <source>
        <dbReference type="ARBA" id="ARBA00022927"/>
    </source>
</evidence>
<dbReference type="InterPro" id="IPR006136">
    <property type="entry name" value="FlhB"/>
</dbReference>
<dbReference type="InterPro" id="IPR006135">
    <property type="entry name" value="T3SS_substrate_exporter"/>
</dbReference>
<dbReference type="Gene3D" id="3.40.1690.10">
    <property type="entry name" value="secretion proteins EscU"/>
    <property type="match status" value="1"/>
</dbReference>
<keyword evidence="5 13" id="KW-1003">Cell membrane</keyword>
<dbReference type="EMBL" id="UGYO01000001">
    <property type="protein sequence ID" value="SUI60990.1"/>
    <property type="molecule type" value="Genomic_DNA"/>
</dbReference>
<dbReference type="GeneID" id="93811319"/>
<dbReference type="Pfam" id="PF01312">
    <property type="entry name" value="Bac_export_2"/>
    <property type="match status" value="1"/>
</dbReference>
<dbReference type="InterPro" id="IPR029025">
    <property type="entry name" value="T3SS_substrate_exporter_C"/>
</dbReference>
<dbReference type="PANTHER" id="PTHR30531">
    <property type="entry name" value="FLAGELLAR BIOSYNTHETIC PROTEIN FLHB"/>
    <property type="match status" value="1"/>
</dbReference>
<keyword evidence="16" id="KW-0282">Flagellum</keyword>
<proteinExistence type="inferred from homology"/>
<comment type="similarity">
    <text evidence="2 13">Belongs to the type III secretion exporter family.</text>
</comment>
<dbReference type="Gene3D" id="6.10.250.2080">
    <property type="match status" value="1"/>
</dbReference>
<evidence type="ECO:0000256" key="14">
    <source>
        <dbReference type="SAM" id="MobiDB-lite"/>
    </source>
</evidence>
<evidence type="ECO:0000256" key="13">
    <source>
        <dbReference type="RuleBase" id="RU364091"/>
    </source>
</evidence>
<evidence type="ECO:0000313" key="17">
    <source>
        <dbReference type="Proteomes" id="UP000254069"/>
    </source>
</evidence>
<protein>
    <recommendedName>
        <fullName evidence="3 13">Flagellar biosynthetic protein FlhB</fullName>
    </recommendedName>
</protein>
<evidence type="ECO:0000256" key="10">
    <source>
        <dbReference type="ARBA" id="ARBA00023136"/>
    </source>
</evidence>
<feature type="transmembrane region" description="Helical" evidence="13">
    <location>
        <begin position="32"/>
        <end position="50"/>
    </location>
</feature>
<evidence type="ECO:0000256" key="7">
    <source>
        <dbReference type="ARBA" id="ARBA00022795"/>
    </source>
</evidence>
<dbReference type="RefSeq" id="WP_025009120.1">
    <property type="nucleotide sequence ID" value="NZ_AP024613.1"/>
</dbReference>
<comment type="subcellular location">
    <subcellularLocation>
        <location evidence="1">Cell membrane</location>
        <topology evidence="1">Multi-pass membrane protein</topology>
    </subcellularLocation>
</comment>
<dbReference type="PANTHER" id="PTHR30531:SF12">
    <property type="entry name" value="FLAGELLAR BIOSYNTHETIC PROTEIN FLHB"/>
    <property type="match status" value="1"/>
</dbReference>
<reference evidence="16 17" key="1">
    <citation type="submission" date="2018-06" db="EMBL/GenBank/DDBJ databases">
        <authorList>
            <consortium name="Pathogen Informatics"/>
            <person name="Doyle S."/>
        </authorList>
    </citation>
    <scope>NUCLEOTIDE SEQUENCE [LARGE SCALE GENOMIC DNA]</scope>
    <source>
        <strain evidence="16 17">NCTC10738</strain>
    </source>
</reference>
<accession>A0A379ZFA0</accession>
<evidence type="ECO:0000256" key="3">
    <source>
        <dbReference type="ARBA" id="ARBA00021622"/>
    </source>
</evidence>
<dbReference type="NCBIfam" id="TIGR00328">
    <property type="entry name" value="flhB"/>
    <property type="match status" value="1"/>
</dbReference>
<feature type="transmembrane region" description="Helical" evidence="13">
    <location>
        <begin position="143"/>
        <end position="164"/>
    </location>
</feature>
<feature type="transmembrane region" description="Helical" evidence="13">
    <location>
        <begin position="193"/>
        <end position="214"/>
    </location>
</feature>
<keyword evidence="6 13" id="KW-0812">Transmembrane</keyword>
<dbReference type="SUPFAM" id="SSF160544">
    <property type="entry name" value="EscU C-terminal domain-like"/>
    <property type="match status" value="1"/>
</dbReference>
<name>A0A379ZFA0_9GAMM</name>
<evidence type="ECO:0000256" key="4">
    <source>
        <dbReference type="ARBA" id="ARBA00022448"/>
    </source>
</evidence>
<keyword evidence="17" id="KW-1185">Reference proteome</keyword>
<feature type="region of interest" description="Disordered" evidence="14">
    <location>
        <begin position="1"/>
        <end position="28"/>
    </location>
</feature>
<evidence type="ECO:0000256" key="9">
    <source>
        <dbReference type="ARBA" id="ARBA00022989"/>
    </source>
</evidence>
<keyword evidence="4 13" id="KW-0813">Transport</keyword>
<dbReference type="Proteomes" id="UP000254069">
    <property type="component" value="Unassembled WGS sequence"/>
</dbReference>
<dbReference type="EMBL" id="AP024613">
    <property type="protein sequence ID" value="BCV47189.1"/>
    <property type="molecule type" value="Genomic_DNA"/>
</dbReference>
<dbReference type="AlphaFoldDB" id="A0A379ZFA0"/>